<dbReference type="GO" id="GO:0042276">
    <property type="term" value="P:error-prone translesion synthesis"/>
    <property type="evidence" value="ECO:0007669"/>
    <property type="project" value="TreeGrafter"/>
</dbReference>
<dbReference type="InterPro" id="IPR017961">
    <property type="entry name" value="DNA_pol_Y-fam_little_finger"/>
</dbReference>
<evidence type="ECO:0000313" key="6">
    <source>
        <dbReference type="EMBL" id="CAL1173433.1"/>
    </source>
</evidence>
<evidence type="ECO:0000256" key="2">
    <source>
        <dbReference type="ARBA" id="ARBA00022634"/>
    </source>
</evidence>
<dbReference type="Pfam" id="PF00817">
    <property type="entry name" value="IMS"/>
    <property type="match status" value="1"/>
</dbReference>
<reference evidence="6" key="2">
    <citation type="submission" date="2024-04" db="EMBL/GenBank/DDBJ databases">
        <authorList>
            <person name="Chen Y."/>
            <person name="Shah S."/>
            <person name="Dougan E. K."/>
            <person name="Thang M."/>
            <person name="Chan C."/>
        </authorList>
    </citation>
    <scope>NUCLEOTIDE SEQUENCE [LARGE SCALE GENOMIC DNA]</scope>
</reference>
<evidence type="ECO:0000313" key="8">
    <source>
        <dbReference type="Proteomes" id="UP001152797"/>
    </source>
</evidence>
<dbReference type="PANTHER" id="PTHR45990:SF1">
    <property type="entry name" value="DNA REPAIR PROTEIN REV1"/>
    <property type="match status" value="1"/>
</dbReference>
<proteinExistence type="inferred from homology"/>
<dbReference type="GO" id="GO:0005634">
    <property type="term" value="C:nucleus"/>
    <property type="evidence" value="ECO:0007669"/>
    <property type="project" value="TreeGrafter"/>
</dbReference>
<keyword evidence="8" id="KW-1185">Reference proteome</keyword>
<feature type="compositionally biased region" description="Low complexity" evidence="3">
    <location>
        <begin position="954"/>
        <end position="963"/>
    </location>
</feature>
<dbReference type="Gene3D" id="3.40.1170.60">
    <property type="match status" value="1"/>
</dbReference>
<dbReference type="Proteomes" id="UP001152797">
    <property type="component" value="Unassembled WGS sequence"/>
</dbReference>
<name>A0A9P1GS68_9DINO</name>
<dbReference type="PANTHER" id="PTHR45990">
    <property type="entry name" value="DNA REPAIR PROTEIN REV1"/>
    <property type="match status" value="1"/>
</dbReference>
<dbReference type="Pfam" id="PF21704">
    <property type="entry name" value="POLH-Rev1_HhH"/>
    <property type="match status" value="1"/>
</dbReference>
<feature type="region of interest" description="Disordered" evidence="3">
    <location>
        <begin position="939"/>
        <end position="995"/>
    </location>
</feature>
<dbReference type="AlphaFoldDB" id="A0A9P1GS68"/>
<dbReference type="Gene3D" id="1.10.150.20">
    <property type="entry name" value="5' to 3' exonuclease, C-terminal subdomain"/>
    <property type="match status" value="2"/>
</dbReference>
<dbReference type="InterPro" id="IPR053848">
    <property type="entry name" value="IMS_HHH_1"/>
</dbReference>
<evidence type="ECO:0000256" key="3">
    <source>
        <dbReference type="SAM" id="MobiDB-lite"/>
    </source>
</evidence>
<accession>A0A9P1GS68</accession>
<comment type="similarity">
    <text evidence="1">Belongs to the DNA polymerase type-Y family.</text>
</comment>
<organism evidence="5">
    <name type="scientific">Cladocopium goreaui</name>
    <dbReference type="NCBI Taxonomy" id="2562237"/>
    <lineage>
        <taxon>Eukaryota</taxon>
        <taxon>Sar</taxon>
        <taxon>Alveolata</taxon>
        <taxon>Dinophyceae</taxon>
        <taxon>Suessiales</taxon>
        <taxon>Symbiodiniaceae</taxon>
        <taxon>Cladocopium</taxon>
    </lineage>
</organism>
<dbReference type="GO" id="GO:0003684">
    <property type="term" value="F:damaged DNA binding"/>
    <property type="evidence" value="ECO:0007669"/>
    <property type="project" value="InterPro"/>
</dbReference>
<dbReference type="InterPro" id="IPR001126">
    <property type="entry name" value="UmuC"/>
</dbReference>
<feature type="region of interest" description="Disordered" evidence="3">
    <location>
        <begin position="194"/>
        <end position="218"/>
    </location>
</feature>
<dbReference type="GO" id="GO:0003887">
    <property type="term" value="F:DNA-directed DNA polymerase activity"/>
    <property type="evidence" value="ECO:0007669"/>
    <property type="project" value="InterPro"/>
</dbReference>
<dbReference type="GO" id="GO:0017125">
    <property type="term" value="F:deoxycytidyl transferase activity"/>
    <property type="evidence" value="ECO:0007669"/>
    <property type="project" value="TreeGrafter"/>
</dbReference>
<sequence>MVKKTRSSRNDGWYDQLQAAILELITCRDVGDSVDDGEVGHERRPLSSWWECAEGDCGLELEERRRSRHVIKHRPADTSEVSTLEWSRLDAFEAPLPPTPVPKPRVCKENEPPLFPRPTLTGSSQDEKPEASPVPPFGRDSGETSVKIPGALGDIKRMGPVMLCPAVPQKLGDHPAPSFQVGMSFLEPFRGLSTASSLPHKQQKPGSSESRDRGALGSRSVKISCQQRAVAAVPCNHWSLYIATVARRLSQNFGKLMGCDATCPARENGRGLGGKLGQKLRSALQLEPEAPSAELQKVALAELQRLLGEQSGAFVYRLCRGEDQEEVKPGEMKRKQYLSFKSLSPPAESISDLEPWLTSLATELVGRLREDPTRQPRSLVLYHRGRLDSDHGRNWMAGRTSELTKTISRSMAFPDLQSKGEIGPAAANIVAAKKMLLERVSSPFPCSRLALGASDFRKVEKGSCITSFFSQRAKPDAGQHQEHPTQDDVLLTQVDMESEGASDVEGESFEKPNSKELPAAKVAEFHRASRLHFLGTWRERFECWRGGAGQMPPEHTEQLRKELAPLWTEDAPALWAHLDMDCFFVSVATRDAAKAGDSSISDEVPAAVVSGLGPSSEICSANYAARRAGVNTHLWFVERAMTMLPTLRLFPITSELLRSVEDTWKQVYQLLVTACNDVPDNVLMRSCDESAIRVTGFTEPVAWAEVLRKAVFEQTGCTCSVGLGPTQLVAKLATKACKPNGVRRVLDHEVKPFIGDLPLKDMPQVGRAMAAKLQEKGLEICCDVQALEKNRLREWFGVKGETLWLNAQGLDQESSLVPAQRKSVSAEMNWGIRCQDKAAAVKILFEVAKQLKDRLAVCKLRANHLTLKLKIAIPGWVEPIKKGGHGQCDDISRSAALPSSEAGEAGDLELLQRCALQLYDMISPDPVRLRGLGLAARLGSSGADGTNSRSPKKASAGTAGSGSIARWLRKAPELGKQEPSKESTSLQEVAEPAEPADVVDLDAESQEIGGQVPCPVCGRQIFSANADAHVNSHFDQSQAVQPVPRKRLRFSEQGARPADSDECVIIL</sequence>
<dbReference type="SUPFAM" id="SSF56672">
    <property type="entry name" value="DNA/RNA polymerases"/>
    <property type="match status" value="1"/>
</dbReference>
<dbReference type="GO" id="GO:0070987">
    <property type="term" value="P:error-free translesion synthesis"/>
    <property type="evidence" value="ECO:0007669"/>
    <property type="project" value="TreeGrafter"/>
</dbReference>
<dbReference type="InterPro" id="IPR043502">
    <property type="entry name" value="DNA/RNA_pol_sf"/>
</dbReference>
<evidence type="ECO:0000259" key="4">
    <source>
        <dbReference type="PROSITE" id="PS50173"/>
    </source>
</evidence>
<evidence type="ECO:0000256" key="1">
    <source>
        <dbReference type="ARBA" id="ARBA00010945"/>
    </source>
</evidence>
<dbReference type="Gene3D" id="3.30.1490.100">
    <property type="entry name" value="DNA polymerase, Y-family, little finger domain"/>
    <property type="match status" value="2"/>
</dbReference>
<comment type="caution">
    <text evidence="5">The sequence shown here is derived from an EMBL/GenBank/DDBJ whole genome shotgun (WGS) entry which is preliminary data.</text>
</comment>
<dbReference type="GO" id="GO:0006281">
    <property type="term" value="P:DNA repair"/>
    <property type="evidence" value="ECO:0007669"/>
    <property type="project" value="InterPro"/>
</dbReference>
<protein>
    <submittedName>
        <fullName evidence="7">DNA repair protein REV1</fullName>
    </submittedName>
</protein>
<reference evidence="5" key="1">
    <citation type="submission" date="2022-10" db="EMBL/GenBank/DDBJ databases">
        <authorList>
            <person name="Chen Y."/>
            <person name="Dougan E. K."/>
            <person name="Chan C."/>
            <person name="Rhodes N."/>
            <person name="Thang M."/>
        </authorList>
    </citation>
    <scope>NUCLEOTIDE SEQUENCE</scope>
</reference>
<dbReference type="Pfam" id="PF21999">
    <property type="entry name" value="IMS_HHH_1"/>
    <property type="match status" value="1"/>
</dbReference>
<gene>
    <name evidence="5" type="ORF">C1SCF055_LOCUS44507</name>
</gene>
<feature type="region of interest" description="Disordered" evidence="3">
    <location>
        <begin position="94"/>
        <end position="148"/>
    </location>
</feature>
<feature type="compositionally biased region" description="Basic and acidic residues" evidence="3">
    <location>
        <begin position="970"/>
        <end position="981"/>
    </location>
</feature>
<dbReference type="EMBL" id="CAMXCT020006788">
    <property type="protein sequence ID" value="CAL1173433.1"/>
    <property type="molecule type" value="Genomic_DNA"/>
</dbReference>
<dbReference type="PROSITE" id="PS50173">
    <property type="entry name" value="UMUC"/>
    <property type="match status" value="1"/>
</dbReference>
<feature type="compositionally biased region" description="Polar residues" evidence="3">
    <location>
        <begin position="194"/>
        <end position="208"/>
    </location>
</feature>
<feature type="domain" description="UmuC" evidence="4">
    <location>
        <begin position="575"/>
        <end position="766"/>
    </location>
</feature>
<dbReference type="SUPFAM" id="SSF100879">
    <property type="entry name" value="Lesion bypass DNA polymerase (Y-family), little finger domain"/>
    <property type="match status" value="2"/>
</dbReference>
<dbReference type="Gene3D" id="3.30.70.270">
    <property type="match status" value="1"/>
</dbReference>
<evidence type="ECO:0000313" key="5">
    <source>
        <dbReference type="EMBL" id="CAI4020058.1"/>
    </source>
</evidence>
<dbReference type="InterPro" id="IPR043128">
    <property type="entry name" value="Rev_trsase/Diguanyl_cyclase"/>
</dbReference>
<dbReference type="InterPro" id="IPR036775">
    <property type="entry name" value="DNA_pol_Y-fam_lit_finger_sf"/>
</dbReference>
<dbReference type="EMBL" id="CAMXCT030006788">
    <property type="protein sequence ID" value="CAL4807370.1"/>
    <property type="molecule type" value="Genomic_DNA"/>
</dbReference>
<keyword evidence="2" id="KW-0237">DNA synthesis</keyword>
<dbReference type="Pfam" id="PF11799">
    <property type="entry name" value="IMS_C"/>
    <property type="match status" value="2"/>
</dbReference>
<dbReference type="EMBL" id="CAMXCT010006788">
    <property type="protein sequence ID" value="CAI4020058.1"/>
    <property type="molecule type" value="Genomic_DNA"/>
</dbReference>
<dbReference type="OrthoDB" id="447129at2759"/>
<evidence type="ECO:0000313" key="7">
    <source>
        <dbReference type="EMBL" id="CAL4807370.1"/>
    </source>
</evidence>